<dbReference type="GO" id="GO:0030288">
    <property type="term" value="C:outer membrane-bounded periplasmic space"/>
    <property type="evidence" value="ECO:0007669"/>
    <property type="project" value="TreeGrafter"/>
</dbReference>
<protein>
    <recommendedName>
        <fullName evidence="3">2-aminoethylphosphonate-binding periplasmic protein</fullName>
    </recommendedName>
</protein>
<dbReference type="SUPFAM" id="SSF53850">
    <property type="entry name" value="Periplasmic binding protein-like II"/>
    <property type="match status" value="1"/>
</dbReference>
<name>A0A645ACN7_9ZZZZ</name>
<dbReference type="CDD" id="cd13544">
    <property type="entry name" value="PBP2_Fbp_like_1"/>
    <property type="match status" value="1"/>
</dbReference>
<dbReference type="InterPro" id="IPR017663">
    <property type="entry name" value="ABC_2-AEP-bd"/>
</dbReference>
<evidence type="ECO:0000256" key="1">
    <source>
        <dbReference type="ARBA" id="ARBA00022729"/>
    </source>
</evidence>
<gene>
    <name evidence="2" type="ORF">SDC9_97721</name>
</gene>
<dbReference type="PIRSF" id="PIRSF002825">
    <property type="entry name" value="CfbpA"/>
    <property type="match status" value="1"/>
</dbReference>
<dbReference type="Gene3D" id="3.40.190.10">
    <property type="entry name" value="Periplasmic binding protein-like II"/>
    <property type="match status" value="2"/>
</dbReference>
<dbReference type="PROSITE" id="PS51257">
    <property type="entry name" value="PROKAR_LIPOPROTEIN"/>
    <property type="match status" value="1"/>
</dbReference>
<dbReference type="PANTHER" id="PTHR30006">
    <property type="entry name" value="THIAMINE-BINDING PERIPLASMIC PROTEIN-RELATED"/>
    <property type="match status" value="1"/>
</dbReference>
<dbReference type="Pfam" id="PF13416">
    <property type="entry name" value="SBP_bac_8"/>
    <property type="match status" value="1"/>
</dbReference>
<accession>A0A645ACN7</accession>
<dbReference type="GO" id="GO:0030975">
    <property type="term" value="F:thiamine binding"/>
    <property type="evidence" value="ECO:0007669"/>
    <property type="project" value="TreeGrafter"/>
</dbReference>
<dbReference type="GO" id="GO:0030976">
    <property type="term" value="F:thiamine pyrophosphate binding"/>
    <property type="evidence" value="ECO:0007669"/>
    <property type="project" value="TreeGrafter"/>
</dbReference>
<dbReference type="NCBIfam" id="TIGR03261">
    <property type="entry name" value="phnS2"/>
    <property type="match status" value="1"/>
</dbReference>
<dbReference type="InterPro" id="IPR026045">
    <property type="entry name" value="Ferric-bd"/>
</dbReference>
<dbReference type="EMBL" id="VSSQ01013205">
    <property type="protein sequence ID" value="MPM50975.1"/>
    <property type="molecule type" value="Genomic_DNA"/>
</dbReference>
<evidence type="ECO:0000313" key="2">
    <source>
        <dbReference type="EMBL" id="MPM50975.1"/>
    </source>
</evidence>
<keyword evidence="1" id="KW-0732">Signal</keyword>
<dbReference type="InterPro" id="IPR006059">
    <property type="entry name" value="SBP"/>
</dbReference>
<dbReference type="GO" id="GO:0015888">
    <property type="term" value="P:thiamine transport"/>
    <property type="evidence" value="ECO:0007669"/>
    <property type="project" value="TreeGrafter"/>
</dbReference>
<proteinExistence type="predicted"/>
<reference evidence="2" key="1">
    <citation type="submission" date="2019-08" db="EMBL/GenBank/DDBJ databases">
        <authorList>
            <person name="Kucharzyk K."/>
            <person name="Murdoch R.W."/>
            <person name="Higgins S."/>
            <person name="Loffler F."/>
        </authorList>
    </citation>
    <scope>NUCLEOTIDE SEQUENCE</scope>
</reference>
<organism evidence="2">
    <name type="scientific">bioreactor metagenome</name>
    <dbReference type="NCBI Taxonomy" id="1076179"/>
    <lineage>
        <taxon>unclassified sequences</taxon>
        <taxon>metagenomes</taxon>
        <taxon>ecological metagenomes</taxon>
    </lineage>
</organism>
<comment type="caution">
    <text evidence="2">The sequence shown here is derived from an EMBL/GenBank/DDBJ whole genome shotgun (WGS) entry which is preliminary data.</text>
</comment>
<sequence>MKGKNLLCKLFLPLTLTLTLTGCSFSKTKEVSTTPETKKPAELTIYTAIEEAQINTYLEPFKKEHPEINLNIVRSATGDITARLIAEKDNPQADVVWGLAATSLILADEQKILEPYSPKGVESIPAEFKSEGQTPSWVGIDAFITAITVNTKELEKRNLPIPKSYADLINPAYKGLIVMPNPQSSGTGFISVSAWMQLMGKDSAFTYMDKLHENIGVYTHSGSAPAKMAASGEYPIGISYDWKAIQLKKEGYPVEVVFPTEKSGWDLEANALVKKKEIKAEAKTFLDWAIGKEVMTMYGKNYAITTLNVGGSIPEGFPSKPLDQIINNNLKWAATNREDVLKQWIKKYDGKSQPKQ</sequence>
<evidence type="ECO:0008006" key="3">
    <source>
        <dbReference type="Google" id="ProtNLM"/>
    </source>
</evidence>
<dbReference type="PANTHER" id="PTHR30006:SF2">
    <property type="entry name" value="ABC TRANSPORTER SUBSTRATE-BINDING PROTEIN"/>
    <property type="match status" value="1"/>
</dbReference>
<dbReference type="AlphaFoldDB" id="A0A645ACN7"/>